<comment type="caution">
    <text evidence="1">The sequence shown here is derived from an EMBL/GenBank/DDBJ whole genome shotgun (WGS) entry which is preliminary data.</text>
</comment>
<gene>
    <name evidence="1" type="ORF">LKD70_07055</name>
</gene>
<evidence type="ECO:0000313" key="2">
    <source>
        <dbReference type="Proteomes" id="UP001198151"/>
    </source>
</evidence>
<dbReference type="EMBL" id="JAJEQX010000010">
    <property type="protein sequence ID" value="MCC2254199.1"/>
    <property type="molecule type" value="Genomic_DNA"/>
</dbReference>
<keyword evidence="1" id="KW-0167">Capsid protein</keyword>
<sequence>MREEYELEVLERYDVEVRSTRRIRGAFFCDTDRGTMLLKETALSGRRALLLYRALSRLEQKGNVKVDTPVFTEDGELLVSSAEGSVYMLKKWYQGRECDIRQEGELARAAKELALLHLELADSAEWSGGAKTGIGANDSTVPGGVLPVGRNPLDEIRRHNRELKKVRSFVRGRVAKNEFEYLFLDSFGKMFRIAEAVAARMENSGCMKLFSESCRRRDLVHGDYNYHNILMTKEGPAITNFEHMHVDIQAGDLYYLTRKAMEKNHWKQKTGQLIVDSYEKARRLSDAEREYLALCLAYPEKYWKTASSYYHSNKAWLPEKCVEKLKLAVRQTDEKYDFLAKTFGLIL</sequence>
<dbReference type="PANTHER" id="PTHR39179:SF1">
    <property type="entry name" value="SPORE COAT PROTEIN I"/>
    <property type="match status" value="1"/>
</dbReference>
<dbReference type="Gene3D" id="3.30.200.20">
    <property type="entry name" value="Phosphorylase Kinase, domain 1"/>
    <property type="match status" value="1"/>
</dbReference>
<dbReference type="InterPro" id="IPR014255">
    <property type="entry name" value="Spore_coat_CotS"/>
</dbReference>
<dbReference type="InterPro" id="IPR011009">
    <property type="entry name" value="Kinase-like_dom_sf"/>
</dbReference>
<reference evidence="1 2" key="1">
    <citation type="submission" date="2021-10" db="EMBL/GenBank/DDBJ databases">
        <title>Anaerobic single-cell dispensing facilitates the cultivation of human gut bacteria.</title>
        <authorList>
            <person name="Afrizal A."/>
        </authorList>
    </citation>
    <scope>NUCLEOTIDE SEQUENCE [LARGE SCALE GENOMIC DNA]</scope>
    <source>
        <strain evidence="1 2">CLA-AA-H200</strain>
    </source>
</reference>
<dbReference type="RefSeq" id="WP_227707337.1">
    <property type="nucleotide sequence ID" value="NZ_JAJEQX010000010.1"/>
</dbReference>
<dbReference type="SUPFAM" id="SSF56112">
    <property type="entry name" value="Protein kinase-like (PK-like)"/>
    <property type="match status" value="1"/>
</dbReference>
<name>A0ABS8FX86_9FIRM</name>
<dbReference type="InterPro" id="IPR047175">
    <property type="entry name" value="CotS-like"/>
</dbReference>
<protein>
    <submittedName>
        <fullName evidence="1">CotS family spore coat protein</fullName>
    </submittedName>
</protein>
<evidence type="ECO:0000313" key="1">
    <source>
        <dbReference type="EMBL" id="MCC2254199.1"/>
    </source>
</evidence>
<accession>A0ABS8FX86</accession>
<dbReference type="Proteomes" id="UP001198151">
    <property type="component" value="Unassembled WGS sequence"/>
</dbReference>
<dbReference type="NCBIfam" id="TIGR02906">
    <property type="entry name" value="spore_CotS"/>
    <property type="match status" value="1"/>
</dbReference>
<dbReference type="PANTHER" id="PTHR39179">
    <property type="entry name" value="SPORE COAT PROTEIN I"/>
    <property type="match status" value="1"/>
</dbReference>
<dbReference type="Gene3D" id="3.90.1200.10">
    <property type="match status" value="1"/>
</dbReference>
<organism evidence="1 2">
    <name type="scientific">Ruminococcus turbiniformis</name>
    <dbReference type="NCBI Taxonomy" id="2881258"/>
    <lineage>
        <taxon>Bacteria</taxon>
        <taxon>Bacillati</taxon>
        <taxon>Bacillota</taxon>
        <taxon>Clostridia</taxon>
        <taxon>Eubacteriales</taxon>
        <taxon>Oscillospiraceae</taxon>
        <taxon>Ruminococcus</taxon>
    </lineage>
</organism>
<proteinExistence type="predicted"/>
<keyword evidence="2" id="KW-1185">Reference proteome</keyword>
<keyword evidence="1" id="KW-0946">Virion</keyword>